<feature type="compositionally biased region" description="Basic residues" evidence="1">
    <location>
        <begin position="51"/>
        <end position="60"/>
    </location>
</feature>
<comment type="caution">
    <text evidence="2">The sequence shown here is derived from an EMBL/GenBank/DDBJ whole genome shotgun (WGS) entry which is preliminary data.</text>
</comment>
<gene>
    <name evidence="2" type="primary">jg20106</name>
    <name evidence="2" type="ORF">PAEG_LOCUS13851</name>
</gene>
<dbReference type="EMBL" id="CAKXAJ010025207">
    <property type="protein sequence ID" value="CAH2236475.1"/>
    <property type="molecule type" value="Genomic_DNA"/>
</dbReference>
<dbReference type="AlphaFoldDB" id="A0A8S4RI13"/>
<dbReference type="Proteomes" id="UP000838756">
    <property type="component" value="Unassembled WGS sequence"/>
</dbReference>
<feature type="compositionally biased region" description="Polar residues" evidence="1">
    <location>
        <begin position="1"/>
        <end position="12"/>
    </location>
</feature>
<organism evidence="2 3">
    <name type="scientific">Pararge aegeria aegeria</name>
    <dbReference type="NCBI Taxonomy" id="348720"/>
    <lineage>
        <taxon>Eukaryota</taxon>
        <taxon>Metazoa</taxon>
        <taxon>Ecdysozoa</taxon>
        <taxon>Arthropoda</taxon>
        <taxon>Hexapoda</taxon>
        <taxon>Insecta</taxon>
        <taxon>Pterygota</taxon>
        <taxon>Neoptera</taxon>
        <taxon>Endopterygota</taxon>
        <taxon>Lepidoptera</taxon>
        <taxon>Glossata</taxon>
        <taxon>Ditrysia</taxon>
        <taxon>Papilionoidea</taxon>
        <taxon>Nymphalidae</taxon>
        <taxon>Satyrinae</taxon>
        <taxon>Satyrini</taxon>
        <taxon>Parargina</taxon>
        <taxon>Pararge</taxon>
    </lineage>
</organism>
<proteinExistence type="predicted"/>
<evidence type="ECO:0000256" key="1">
    <source>
        <dbReference type="SAM" id="MobiDB-lite"/>
    </source>
</evidence>
<protein>
    <submittedName>
        <fullName evidence="2">Jg20106 protein</fullName>
    </submittedName>
</protein>
<sequence>SDTTPVEASTYTPAPDVEPRRRRPKHVLYDHDDQITTDNGSQQHTHTQQTQRRRRRRRTPRFLTIRTRTLTTGAFGLNNDYSKSPPTVRLTSNRAEVRVLAGGTPGRRLQL</sequence>
<evidence type="ECO:0000313" key="3">
    <source>
        <dbReference type="Proteomes" id="UP000838756"/>
    </source>
</evidence>
<feature type="region of interest" description="Disordered" evidence="1">
    <location>
        <begin position="1"/>
        <end position="62"/>
    </location>
</feature>
<dbReference type="OrthoDB" id="10050074at2759"/>
<accession>A0A8S4RI13</accession>
<keyword evidence="3" id="KW-1185">Reference proteome</keyword>
<feature type="non-terminal residue" evidence="2">
    <location>
        <position position="1"/>
    </location>
</feature>
<evidence type="ECO:0000313" key="2">
    <source>
        <dbReference type="EMBL" id="CAH2236475.1"/>
    </source>
</evidence>
<reference evidence="2" key="1">
    <citation type="submission" date="2022-03" db="EMBL/GenBank/DDBJ databases">
        <authorList>
            <person name="Lindestad O."/>
        </authorList>
    </citation>
    <scope>NUCLEOTIDE SEQUENCE</scope>
</reference>
<name>A0A8S4RI13_9NEOP</name>